<feature type="region of interest" description="Disordered" evidence="2">
    <location>
        <begin position="1118"/>
        <end position="1141"/>
    </location>
</feature>
<evidence type="ECO:0000313" key="5">
    <source>
        <dbReference type="Proteomes" id="UP000790347"/>
    </source>
</evidence>
<comment type="caution">
    <text evidence="4">The sequence shown here is derived from an EMBL/GenBank/DDBJ whole genome shotgun (WGS) entry which is preliminary data.</text>
</comment>
<dbReference type="Pfam" id="PF25340">
    <property type="entry name" value="BCD_RFX"/>
    <property type="match status" value="1"/>
</dbReference>
<dbReference type="PANTHER" id="PTHR12619:SF5">
    <property type="entry name" value="TRANSCRIPTION FACTOR RFX4"/>
    <property type="match status" value="1"/>
</dbReference>
<dbReference type="GO" id="GO:0000978">
    <property type="term" value="F:RNA polymerase II cis-regulatory region sequence-specific DNA binding"/>
    <property type="evidence" value="ECO:0007669"/>
    <property type="project" value="TreeGrafter"/>
</dbReference>
<reference evidence="4" key="1">
    <citation type="submission" date="2013-05" db="EMBL/GenBank/DDBJ databases">
        <authorList>
            <person name="Yim A.K.Y."/>
            <person name="Chan T.F."/>
            <person name="Ji K.M."/>
            <person name="Liu X.Y."/>
            <person name="Zhou J.W."/>
            <person name="Li R.Q."/>
            <person name="Yang K.Y."/>
            <person name="Li J."/>
            <person name="Li M."/>
            <person name="Law P.T.W."/>
            <person name="Wu Y.L."/>
            <person name="Cai Z.L."/>
            <person name="Qin H."/>
            <person name="Bao Y."/>
            <person name="Leung R.K.K."/>
            <person name="Ng P.K.S."/>
            <person name="Zou J."/>
            <person name="Zhong X.J."/>
            <person name="Ran P.X."/>
            <person name="Zhong N.S."/>
            <person name="Liu Z.G."/>
            <person name="Tsui S.K.W."/>
        </authorList>
    </citation>
    <scope>NUCLEOTIDE SEQUENCE</scope>
    <source>
        <strain evidence="4">Derf</strain>
        <tissue evidence="4">Whole organism</tissue>
    </source>
</reference>
<dbReference type="SUPFAM" id="SSF46785">
    <property type="entry name" value="Winged helix' DNA-binding domain"/>
    <property type="match status" value="1"/>
</dbReference>
<reference evidence="4" key="2">
    <citation type="journal article" date="2022" name="Res Sq">
        <title>Comparative Genomics Reveals Insights into the Divergent Evolution of Astigmatic Mites and Household Pest Adaptations.</title>
        <authorList>
            <person name="Xiong Q."/>
            <person name="Wan A.T.-Y."/>
            <person name="Liu X.-Y."/>
            <person name="Fung C.S.-H."/>
            <person name="Xiao X."/>
            <person name="Malainual N."/>
            <person name="Hou J."/>
            <person name="Wang L."/>
            <person name="Wang M."/>
            <person name="Yang K."/>
            <person name="Cui Y."/>
            <person name="Leung E."/>
            <person name="Nong W."/>
            <person name="Shin S.-K."/>
            <person name="Au S."/>
            <person name="Jeong K.Y."/>
            <person name="Chew F.T."/>
            <person name="Hui J."/>
            <person name="Leung T.F."/>
            <person name="Tungtrongchitr A."/>
            <person name="Zhong N."/>
            <person name="Liu Z."/>
            <person name="Tsui S."/>
        </authorList>
    </citation>
    <scope>NUCLEOTIDE SEQUENCE</scope>
    <source>
        <strain evidence="4">Derf</strain>
        <tissue evidence="4">Whole organism</tissue>
    </source>
</reference>
<accession>A0A922I8Y8</accession>
<evidence type="ECO:0000313" key="4">
    <source>
        <dbReference type="EMBL" id="KAH9526550.1"/>
    </source>
</evidence>
<feature type="compositionally biased region" description="Polar residues" evidence="2">
    <location>
        <begin position="127"/>
        <end position="142"/>
    </location>
</feature>
<dbReference type="InterPro" id="IPR003150">
    <property type="entry name" value="DNA-bd_RFX"/>
</dbReference>
<feature type="compositionally biased region" description="Low complexity" evidence="2">
    <location>
        <begin position="1121"/>
        <end position="1141"/>
    </location>
</feature>
<dbReference type="InterPro" id="IPR036390">
    <property type="entry name" value="WH_DNA-bd_sf"/>
</dbReference>
<dbReference type="InterPro" id="IPR036388">
    <property type="entry name" value="WH-like_DNA-bd_sf"/>
</dbReference>
<evidence type="ECO:0000259" key="3">
    <source>
        <dbReference type="PROSITE" id="PS51526"/>
    </source>
</evidence>
<feature type="non-terminal residue" evidence="4">
    <location>
        <position position="1"/>
    </location>
</feature>
<dbReference type="PROSITE" id="PS51526">
    <property type="entry name" value="RFX_DBD"/>
    <property type="match status" value="1"/>
</dbReference>
<evidence type="ECO:0000256" key="2">
    <source>
        <dbReference type="SAM" id="MobiDB-lite"/>
    </source>
</evidence>
<feature type="compositionally biased region" description="Basic residues" evidence="2">
    <location>
        <begin position="30"/>
        <end position="39"/>
    </location>
</feature>
<dbReference type="InterPro" id="IPR039779">
    <property type="entry name" value="RFX-like"/>
</dbReference>
<organism evidence="4 5">
    <name type="scientific">Dermatophagoides farinae</name>
    <name type="common">American house dust mite</name>
    <dbReference type="NCBI Taxonomy" id="6954"/>
    <lineage>
        <taxon>Eukaryota</taxon>
        <taxon>Metazoa</taxon>
        <taxon>Ecdysozoa</taxon>
        <taxon>Arthropoda</taxon>
        <taxon>Chelicerata</taxon>
        <taxon>Arachnida</taxon>
        <taxon>Acari</taxon>
        <taxon>Acariformes</taxon>
        <taxon>Sarcoptiformes</taxon>
        <taxon>Astigmata</taxon>
        <taxon>Psoroptidia</taxon>
        <taxon>Analgoidea</taxon>
        <taxon>Pyroglyphidae</taxon>
        <taxon>Dermatophagoidinae</taxon>
        <taxon>Dermatophagoides</taxon>
    </lineage>
</organism>
<dbReference type="Pfam" id="PF02257">
    <property type="entry name" value="RFX_DNA_binding"/>
    <property type="match status" value="1"/>
</dbReference>
<keyword evidence="1 4" id="KW-0238">DNA-binding</keyword>
<proteinExistence type="predicted"/>
<dbReference type="InterPro" id="IPR057321">
    <property type="entry name" value="RFX1-4/6/8-like_BCD"/>
</dbReference>
<dbReference type="FunFam" id="1.10.10.10:FF:000422">
    <property type="entry name" value="DNA-binding protein RFX7"/>
    <property type="match status" value="1"/>
</dbReference>
<keyword evidence="5" id="KW-1185">Reference proteome</keyword>
<dbReference type="GO" id="GO:0000981">
    <property type="term" value="F:DNA-binding transcription factor activity, RNA polymerase II-specific"/>
    <property type="evidence" value="ECO:0007669"/>
    <property type="project" value="TreeGrafter"/>
</dbReference>
<evidence type="ECO:0000256" key="1">
    <source>
        <dbReference type="ARBA" id="ARBA00023125"/>
    </source>
</evidence>
<sequence length="1156" mass="134414">MNPSYLFQYPHHHYNYQQQQQQQQPVSLMNHHHHHHHHHEQQSTTGNFDGDSEQRHLTAAVATFNHHTIPTTTNTSIIDYRLLNSHHVAIAGDHCSTNYHHQQQQQQPNMIYSPSSSTDSVSDIGSNNENLHSSKNQQQQQTSFTIETTTNDGINNKTTNTTSASYQRSLLKLQHRRLNEMTLKWLDDNYELREGICLPRCLIYRHYLQFMRCNAPDSKPVGAAAFGKLVRQKFSKISTRRLGTRGQSKYHYYGISIRQTSPLFHEQTSLVSYQNYGGSPSSLALQDLRYHQPKQQHHNQSTNYHHSPNSYNINDDDHGRNHYYSYYHHHQQQQQQLDRNDEIDATNTSNMNGYFLLQSTTTTTSEQQSIIDNQNWINSIECQIQQSQQPQQQQQQQKSLIINCDNLVNKNSSFIDESYHYHKQSSENFAPMTPNAINYNNDVDISSSVDGIGIYRHLPLINNDDDDDSKRNGSPIEQFHLNNNDSGYQDFSMIDNNNEFHDESNTMITRKQQQSMKSEELVDECRKISLEIENEIDEFICQQQQHSKPSSSSSSVTIMAINYFQNMYPKCDDFEYIRPTDISSQIVSTFLLMYRSHCERLFDLFQLANVDEMRRSIQNFWHQMPTHLASFVSSSPFSYQVIKFIDTLLYRTMEDFFSQLSLLPEMSDIFIQDIRHIIENLEQWLYASIMDPSGQMFLIIFQHRHDMEMAAAATTTTTTTISQCRINEIQNEVQEHLVRFLNHKSRVFKDFSTGMLKQLEFIKMIKECRQTINQLRRQKCSKDYAEMISEIQSISIGVGTINCSQQQVLPMYDILATDPLDLIQMDEILKQDPTVVDSNDEMNMKIAPINNNFSNNNNNNNKRKKLWIDSFFCQCITAESANHSIEMIQKQFHLLIRYIQNVTDFSLIKILNWTKAIVDQNIWKCHWKCMRRRSKLLLYGINFYINNLMRDLTINESKTLSIWDMIFVCIKECLLLNLARIDRYEMKLSLMLANNINTSSSIICANGYNNNNNNSNSCRNIDFQLQQQQQQQDYGQFHLKNEQNNTIKANDDDNNSIKLEPVTTPPITITNNSIPPNDSVKFCVTNYNQSLLSDDWSATAAVINDDQYPTNGKQADIELENSSSSSSSNESSSSISINNKQQQQQQHQLIICLQPM</sequence>
<dbReference type="PANTHER" id="PTHR12619">
    <property type="entry name" value="RFX TRANSCRIPTION FACTOR FAMILY"/>
    <property type="match status" value="1"/>
</dbReference>
<feature type="compositionally biased region" description="Low complexity" evidence="2">
    <location>
        <begin position="102"/>
        <end position="126"/>
    </location>
</feature>
<gene>
    <name evidence="4" type="primary">RFX6_1</name>
    <name evidence="4" type="ORF">DERF_000626</name>
</gene>
<protein>
    <submittedName>
        <fullName evidence="4">DNA-binding protein rfx6</fullName>
    </submittedName>
</protein>
<feature type="region of interest" description="Disordered" evidence="2">
    <location>
        <begin position="17"/>
        <end position="51"/>
    </location>
</feature>
<feature type="region of interest" description="Disordered" evidence="2">
    <location>
        <begin position="98"/>
        <end position="142"/>
    </location>
</feature>
<dbReference type="EMBL" id="ASGP02000001">
    <property type="protein sequence ID" value="KAH9526550.1"/>
    <property type="molecule type" value="Genomic_DNA"/>
</dbReference>
<feature type="domain" description="RFX-type winged-helix" evidence="3">
    <location>
        <begin position="182"/>
        <end position="259"/>
    </location>
</feature>
<feature type="region of interest" description="Disordered" evidence="2">
    <location>
        <begin position="461"/>
        <end position="485"/>
    </location>
</feature>
<dbReference type="AlphaFoldDB" id="A0A922I8Y8"/>
<dbReference type="Proteomes" id="UP000790347">
    <property type="component" value="Unassembled WGS sequence"/>
</dbReference>
<name>A0A922I8Y8_DERFA</name>
<dbReference type="Gene3D" id="1.10.10.10">
    <property type="entry name" value="Winged helix-like DNA-binding domain superfamily/Winged helix DNA-binding domain"/>
    <property type="match status" value="1"/>
</dbReference>